<dbReference type="EMBL" id="REGN01002592">
    <property type="protein sequence ID" value="RNA27129.1"/>
    <property type="molecule type" value="Genomic_DNA"/>
</dbReference>
<name>A0A3M7RUK4_BRAPC</name>
<organism evidence="4 5">
    <name type="scientific">Brachionus plicatilis</name>
    <name type="common">Marine rotifer</name>
    <name type="synonym">Brachionus muelleri</name>
    <dbReference type="NCBI Taxonomy" id="10195"/>
    <lineage>
        <taxon>Eukaryota</taxon>
        <taxon>Metazoa</taxon>
        <taxon>Spiralia</taxon>
        <taxon>Gnathifera</taxon>
        <taxon>Rotifera</taxon>
        <taxon>Eurotatoria</taxon>
        <taxon>Monogononta</taxon>
        <taxon>Pseudotrocha</taxon>
        <taxon>Ploima</taxon>
        <taxon>Brachionidae</taxon>
        <taxon>Brachionus</taxon>
    </lineage>
</organism>
<dbReference type="AlphaFoldDB" id="A0A3M7RUK4"/>
<dbReference type="Proteomes" id="UP000276133">
    <property type="component" value="Unassembled WGS sequence"/>
</dbReference>
<dbReference type="OrthoDB" id="10322646at2759"/>
<gene>
    <name evidence="4" type="ORF">BpHYR1_027781</name>
</gene>
<dbReference type="Pfam" id="PF17064">
    <property type="entry name" value="QVR"/>
    <property type="match status" value="1"/>
</dbReference>
<keyword evidence="1 3" id="KW-0732">Signal</keyword>
<keyword evidence="2" id="KW-0325">Glycoprotein</keyword>
<dbReference type="GO" id="GO:0032222">
    <property type="term" value="P:regulation of synaptic transmission, cholinergic"/>
    <property type="evidence" value="ECO:0007669"/>
    <property type="project" value="InterPro"/>
</dbReference>
<feature type="signal peptide" evidence="3">
    <location>
        <begin position="1"/>
        <end position="21"/>
    </location>
</feature>
<dbReference type="GO" id="GO:0030431">
    <property type="term" value="P:sleep"/>
    <property type="evidence" value="ECO:0007669"/>
    <property type="project" value="InterPro"/>
</dbReference>
<accession>A0A3M7RUK4</accession>
<evidence type="ECO:0000313" key="4">
    <source>
        <dbReference type="EMBL" id="RNA27129.1"/>
    </source>
</evidence>
<evidence type="ECO:0000256" key="1">
    <source>
        <dbReference type="ARBA" id="ARBA00022729"/>
    </source>
</evidence>
<proteinExistence type="predicted"/>
<evidence type="ECO:0008006" key="6">
    <source>
        <dbReference type="Google" id="ProtNLM"/>
    </source>
</evidence>
<evidence type="ECO:0000256" key="3">
    <source>
        <dbReference type="SAM" id="SignalP"/>
    </source>
</evidence>
<evidence type="ECO:0000313" key="5">
    <source>
        <dbReference type="Proteomes" id="UP000276133"/>
    </source>
</evidence>
<evidence type="ECO:0000256" key="2">
    <source>
        <dbReference type="ARBA" id="ARBA00023180"/>
    </source>
</evidence>
<dbReference type="SUPFAM" id="SSF57302">
    <property type="entry name" value="Snake toxin-like"/>
    <property type="match status" value="1"/>
</dbReference>
<sequence length="141" mass="15134">MHISIIFGLVLTLNFIAQSKSLDCYSCSSTAGDRNCHEDSFNASTVKVITCPEGADVCVRAIEVYDKNGKPGGAIFRSCGSSIKASKGERLSLDLYPPYNDCTQPSPIPVESILFSGSYFKVCGVAKDLGNGKGEYDFSKL</sequence>
<reference evidence="4 5" key="1">
    <citation type="journal article" date="2018" name="Sci. Rep.">
        <title>Genomic signatures of local adaptation to the degree of environmental predictability in rotifers.</title>
        <authorList>
            <person name="Franch-Gras L."/>
            <person name="Hahn C."/>
            <person name="Garcia-Roger E.M."/>
            <person name="Carmona M.J."/>
            <person name="Serra M."/>
            <person name="Gomez A."/>
        </authorList>
    </citation>
    <scope>NUCLEOTIDE SEQUENCE [LARGE SCALE GENOMIC DNA]</scope>
    <source>
        <strain evidence="4">HYR1</strain>
    </source>
</reference>
<keyword evidence="5" id="KW-1185">Reference proteome</keyword>
<comment type="caution">
    <text evidence="4">The sequence shown here is derived from an EMBL/GenBank/DDBJ whole genome shotgun (WGS) entry which is preliminary data.</text>
</comment>
<feature type="chain" id="PRO_5017938303" description="Protein sleepless" evidence="3">
    <location>
        <begin position="22"/>
        <end position="141"/>
    </location>
</feature>
<protein>
    <recommendedName>
        <fullName evidence="6">Protein sleepless</fullName>
    </recommendedName>
</protein>
<dbReference type="InterPro" id="IPR045860">
    <property type="entry name" value="Snake_toxin-like_sf"/>
</dbReference>
<dbReference type="InterPro" id="IPR031424">
    <property type="entry name" value="QVR-like"/>
</dbReference>